<dbReference type="RefSeq" id="WP_055199524.1">
    <property type="nucleotide sequence ID" value="NZ_BTHH01000001.1"/>
</dbReference>
<name>A0A173XAK3_9FIRM</name>
<evidence type="ECO:0008006" key="3">
    <source>
        <dbReference type="Google" id="ProtNLM"/>
    </source>
</evidence>
<dbReference type="AlphaFoldDB" id="A0A173XAK3"/>
<protein>
    <recommendedName>
        <fullName evidence="3">DUF4393 domain-containing protein</fullName>
    </recommendedName>
</protein>
<evidence type="ECO:0000313" key="2">
    <source>
        <dbReference type="Proteomes" id="UP000095431"/>
    </source>
</evidence>
<accession>A0A173XAK3</accession>
<evidence type="ECO:0000313" key="1">
    <source>
        <dbReference type="EMBL" id="CUN48819.1"/>
    </source>
</evidence>
<reference evidence="1 2" key="1">
    <citation type="submission" date="2015-09" db="EMBL/GenBank/DDBJ databases">
        <authorList>
            <consortium name="Pathogen Informatics"/>
        </authorList>
    </citation>
    <scope>NUCLEOTIDE SEQUENCE [LARGE SCALE GENOMIC DNA]</scope>
    <source>
        <strain evidence="1 2">2789STDY5834863</strain>
    </source>
</reference>
<organism evidence="1 2">
    <name type="scientific">Blautia wexlerae</name>
    <dbReference type="NCBI Taxonomy" id="418240"/>
    <lineage>
        <taxon>Bacteria</taxon>
        <taxon>Bacillati</taxon>
        <taxon>Bacillota</taxon>
        <taxon>Clostridia</taxon>
        <taxon>Lachnospirales</taxon>
        <taxon>Lachnospiraceae</taxon>
        <taxon>Blautia</taxon>
    </lineage>
</organism>
<dbReference type="EMBL" id="CYZN01000002">
    <property type="protein sequence ID" value="CUN48819.1"/>
    <property type="molecule type" value="Genomic_DNA"/>
</dbReference>
<dbReference type="Proteomes" id="UP000095431">
    <property type="component" value="Unassembled WGS sequence"/>
</dbReference>
<proteinExistence type="predicted"/>
<gene>
    <name evidence="1" type="ORF">ERS852478_00249</name>
</gene>
<sequence length="235" mass="26303">MAQKYDLTDIGNALSRVMDNPMTKIIRSGSIGVLGVVNPVAGIVGGIGNDLLSEYNTFKLGHLLNGLASGFNLERRLNELYNYVNSSPEKAIIVANLFKQTVNAECPKVCVIYGLILANHLETLTEFTHEELIVCKALENATDYDLKNFKEIMENYLKPTSNGRRIVFPKDFADIAAFTTTCDWCVYNRIFVSRTAEWGEMEEGVLDMSTYYYEANPASVLLDNINAARQTWNYG</sequence>